<dbReference type="Pfam" id="PF02403">
    <property type="entry name" value="Seryl_tRNA_N"/>
    <property type="match status" value="1"/>
</dbReference>
<comment type="caution">
    <text evidence="9">The sequence shown here is derived from an EMBL/GenBank/DDBJ whole genome shotgun (WGS) entry which is preliminary data.</text>
</comment>
<dbReference type="PRINTS" id="PR00981">
    <property type="entry name" value="TRNASYNTHSER"/>
</dbReference>
<evidence type="ECO:0000256" key="4">
    <source>
        <dbReference type="ARBA" id="ARBA00022840"/>
    </source>
</evidence>
<keyword evidence="3" id="KW-0547">Nucleotide-binding</keyword>
<keyword evidence="4" id="KW-0067">ATP-binding</keyword>
<reference evidence="9" key="2">
    <citation type="submission" date="2023-05" db="EMBL/GenBank/DDBJ databases">
        <authorList>
            <consortium name="Lawrence Berkeley National Laboratory"/>
            <person name="Steindorff A."/>
            <person name="Hensen N."/>
            <person name="Bonometti L."/>
            <person name="Westerberg I."/>
            <person name="Brannstrom I.O."/>
            <person name="Guillou S."/>
            <person name="Cros-Aarteil S."/>
            <person name="Calhoun S."/>
            <person name="Haridas S."/>
            <person name="Kuo A."/>
            <person name="Mondo S."/>
            <person name="Pangilinan J."/>
            <person name="Riley R."/>
            <person name="Labutti K."/>
            <person name="Andreopoulos B."/>
            <person name="Lipzen A."/>
            <person name="Chen C."/>
            <person name="Yanf M."/>
            <person name="Daum C."/>
            <person name="Ng V."/>
            <person name="Clum A."/>
            <person name="Ohm R."/>
            <person name="Martin F."/>
            <person name="Silar P."/>
            <person name="Natvig D."/>
            <person name="Lalanne C."/>
            <person name="Gautier V."/>
            <person name="Ament-Velasquez S.L."/>
            <person name="Kruys A."/>
            <person name="Hutchinson M.I."/>
            <person name="Powell A.J."/>
            <person name="Barry K."/>
            <person name="Miller A.N."/>
            <person name="Grigoriev I.V."/>
            <person name="Debuchy R."/>
            <person name="Gladieux P."/>
            <person name="Thoren M.H."/>
            <person name="Johannesson H."/>
        </authorList>
    </citation>
    <scope>NUCLEOTIDE SEQUENCE</scope>
    <source>
        <strain evidence="9">PSN293</strain>
    </source>
</reference>
<evidence type="ECO:0000313" key="10">
    <source>
        <dbReference type="Proteomes" id="UP001301769"/>
    </source>
</evidence>
<dbReference type="SUPFAM" id="SSF46589">
    <property type="entry name" value="tRNA-binding arm"/>
    <property type="match status" value="1"/>
</dbReference>
<dbReference type="InterPro" id="IPR045864">
    <property type="entry name" value="aa-tRNA-synth_II/BPL/LPL"/>
</dbReference>
<dbReference type="InterPro" id="IPR015866">
    <property type="entry name" value="Ser-tRNA-synth_1_N"/>
</dbReference>
<evidence type="ECO:0000256" key="7">
    <source>
        <dbReference type="ARBA" id="ARBA00034892"/>
    </source>
</evidence>
<dbReference type="EMBL" id="MU858085">
    <property type="protein sequence ID" value="KAK4214994.1"/>
    <property type="molecule type" value="Genomic_DNA"/>
</dbReference>
<accession>A0AAN6Y9M4</accession>
<protein>
    <recommendedName>
        <fullName evidence="1">serine--tRNA ligase</fullName>
        <ecNumber evidence="1">6.1.1.11</ecNumber>
    </recommendedName>
    <alternativeName>
        <fullName evidence="6">Seryl-tRNA synthetase</fullName>
    </alternativeName>
    <alternativeName>
        <fullName evidence="7">Seryl-tRNA(Ser) synthetase</fullName>
    </alternativeName>
</protein>
<keyword evidence="5" id="KW-0030">Aminoacyl-tRNA synthetase</keyword>
<sequence>MRGFRSGTRPFTCLQCRLITGRSTRSITTPLHSLRPVRLPRGIASYHSTPRLQIDTSSAPKAPVLERPSHAPKPNIDIKHIRLNPELYAQNCRDRNYQAAAAYPARINDLFAQWQAKQHEGRSLRERANLIRRLIANPSLSRDDADEVAAGFSTLTREQLLEEARKLKSSLSTIEDAESNLVSEMEALALQIPNLTDPGTPIGNEPRLLTLLNDHPEPDPSSSDKVWRSHVHIGAELGLFDFAAASTTTGWGWYYLLDEAAQLEQALISYALQSATRAGWRQVSPPSMVYSHMASACGFQPRDASGETQIYTIAQSASDTARNKPELCLAGTSEIPLAAMLADTVMDDPSTSLPRKRVAVSRCYRAEAGARGAETKGLYRVHEFTKVELFAWTNPDQDATEELFDEMVDLQTEILGSLNLHCRVLEMPTADLGASATRKVDIEAYFPSRRELGRNDGWGEVTSASICTDYQTRRLATRAKLPSGKLIYPWTVNGTALAVPRVLAAILENGWDEEDCSVVIPEVLRPWMDGRERIGPKGRRG</sequence>
<name>A0AAN6Y9M4_9PEZI</name>
<evidence type="ECO:0000256" key="2">
    <source>
        <dbReference type="ARBA" id="ARBA00022598"/>
    </source>
</evidence>
<evidence type="ECO:0000313" key="9">
    <source>
        <dbReference type="EMBL" id="KAK4214994.1"/>
    </source>
</evidence>
<dbReference type="Proteomes" id="UP001301769">
    <property type="component" value="Unassembled WGS sequence"/>
</dbReference>
<dbReference type="Gene3D" id="3.30.930.10">
    <property type="entry name" value="Bira Bifunctional Protein, Domain 2"/>
    <property type="match status" value="1"/>
</dbReference>
<dbReference type="GO" id="GO:0005524">
    <property type="term" value="F:ATP binding"/>
    <property type="evidence" value="ECO:0007669"/>
    <property type="project" value="UniProtKB-KW"/>
</dbReference>
<evidence type="ECO:0000256" key="1">
    <source>
        <dbReference type="ARBA" id="ARBA00012840"/>
    </source>
</evidence>
<dbReference type="InterPro" id="IPR002317">
    <property type="entry name" value="Ser-tRNA-ligase_type_1"/>
</dbReference>
<reference evidence="9" key="1">
    <citation type="journal article" date="2023" name="Mol. Phylogenet. Evol.">
        <title>Genome-scale phylogeny and comparative genomics of the fungal order Sordariales.</title>
        <authorList>
            <person name="Hensen N."/>
            <person name="Bonometti L."/>
            <person name="Westerberg I."/>
            <person name="Brannstrom I.O."/>
            <person name="Guillou S."/>
            <person name="Cros-Aarteil S."/>
            <person name="Calhoun S."/>
            <person name="Haridas S."/>
            <person name="Kuo A."/>
            <person name="Mondo S."/>
            <person name="Pangilinan J."/>
            <person name="Riley R."/>
            <person name="LaButti K."/>
            <person name="Andreopoulos B."/>
            <person name="Lipzen A."/>
            <person name="Chen C."/>
            <person name="Yan M."/>
            <person name="Daum C."/>
            <person name="Ng V."/>
            <person name="Clum A."/>
            <person name="Steindorff A."/>
            <person name="Ohm R.A."/>
            <person name="Martin F."/>
            <person name="Silar P."/>
            <person name="Natvig D.O."/>
            <person name="Lalanne C."/>
            <person name="Gautier V."/>
            <person name="Ament-Velasquez S.L."/>
            <person name="Kruys A."/>
            <person name="Hutchinson M.I."/>
            <person name="Powell A.J."/>
            <person name="Barry K."/>
            <person name="Miller A.N."/>
            <person name="Grigoriev I.V."/>
            <person name="Debuchy R."/>
            <person name="Gladieux P."/>
            <person name="Hiltunen Thoren M."/>
            <person name="Johannesson H."/>
        </authorList>
    </citation>
    <scope>NUCLEOTIDE SEQUENCE</scope>
    <source>
        <strain evidence="9">PSN293</strain>
    </source>
</reference>
<dbReference type="Pfam" id="PF00587">
    <property type="entry name" value="tRNA-synt_2b"/>
    <property type="match status" value="1"/>
</dbReference>
<dbReference type="Gene3D" id="1.10.287.40">
    <property type="entry name" value="Serine-tRNA synthetase, tRNA binding domain"/>
    <property type="match status" value="1"/>
</dbReference>
<dbReference type="InterPro" id="IPR006195">
    <property type="entry name" value="aa-tRNA-synth_II"/>
</dbReference>
<dbReference type="InterPro" id="IPR010978">
    <property type="entry name" value="tRNA-bd_arm"/>
</dbReference>
<evidence type="ECO:0000259" key="8">
    <source>
        <dbReference type="PROSITE" id="PS50862"/>
    </source>
</evidence>
<evidence type="ECO:0000256" key="3">
    <source>
        <dbReference type="ARBA" id="ARBA00022741"/>
    </source>
</evidence>
<dbReference type="GO" id="GO:0004828">
    <property type="term" value="F:serine-tRNA ligase activity"/>
    <property type="evidence" value="ECO:0007669"/>
    <property type="project" value="UniProtKB-EC"/>
</dbReference>
<dbReference type="InterPro" id="IPR002314">
    <property type="entry name" value="aa-tRNA-synt_IIb"/>
</dbReference>
<dbReference type="PROSITE" id="PS50862">
    <property type="entry name" value="AA_TRNA_LIGASE_II"/>
    <property type="match status" value="1"/>
</dbReference>
<dbReference type="SUPFAM" id="SSF55681">
    <property type="entry name" value="Class II aaRS and biotin synthetases"/>
    <property type="match status" value="1"/>
</dbReference>
<dbReference type="NCBIfam" id="TIGR00414">
    <property type="entry name" value="serS"/>
    <property type="match status" value="1"/>
</dbReference>
<dbReference type="FunFam" id="3.30.930.10:FF:000069">
    <property type="entry name" value="Seryl-tRNA synthetase"/>
    <property type="match status" value="1"/>
</dbReference>
<evidence type="ECO:0000256" key="6">
    <source>
        <dbReference type="ARBA" id="ARBA00031113"/>
    </source>
</evidence>
<proteinExistence type="predicted"/>
<keyword evidence="10" id="KW-1185">Reference proteome</keyword>
<gene>
    <name evidence="9" type="ORF">QBC37DRAFT_139134</name>
</gene>
<feature type="domain" description="Aminoacyl-transfer RNA synthetases class-II family profile" evidence="8">
    <location>
        <begin position="277"/>
        <end position="521"/>
    </location>
</feature>
<organism evidence="9 10">
    <name type="scientific">Rhypophila decipiens</name>
    <dbReference type="NCBI Taxonomy" id="261697"/>
    <lineage>
        <taxon>Eukaryota</taxon>
        <taxon>Fungi</taxon>
        <taxon>Dikarya</taxon>
        <taxon>Ascomycota</taxon>
        <taxon>Pezizomycotina</taxon>
        <taxon>Sordariomycetes</taxon>
        <taxon>Sordariomycetidae</taxon>
        <taxon>Sordariales</taxon>
        <taxon>Naviculisporaceae</taxon>
        <taxon>Rhypophila</taxon>
    </lineage>
</organism>
<dbReference type="GO" id="GO:0006434">
    <property type="term" value="P:seryl-tRNA aminoacylation"/>
    <property type="evidence" value="ECO:0007669"/>
    <property type="project" value="InterPro"/>
</dbReference>
<dbReference type="PANTHER" id="PTHR11778">
    <property type="entry name" value="SERYL-TRNA SYNTHETASE"/>
    <property type="match status" value="1"/>
</dbReference>
<keyword evidence="2 9" id="KW-0436">Ligase</keyword>
<dbReference type="AlphaFoldDB" id="A0AAN6Y9M4"/>
<dbReference type="InterPro" id="IPR042103">
    <property type="entry name" value="SerRS_1_N_sf"/>
</dbReference>
<evidence type="ECO:0000256" key="5">
    <source>
        <dbReference type="ARBA" id="ARBA00023146"/>
    </source>
</evidence>
<dbReference type="EC" id="6.1.1.11" evidence="1"/>